<proteinExistence type="predicted"/>
<sequence length="124" mass="14077">MANVLVTTIKMYETLVDQLEKIRKRLALKRKRKEIQLNVASSDFVVFSTCGLGVIVEVVNSVTYEREEVKLGPDLLQLGRVVLGRDSFAFVQKFPVVHAMDRPPYRQPRAGSIVKEKVVVLEFS</sequence>
<dbReference type="AlphaFoldDB" id="A0A8R1EPH1"/>
<dbReference type="Proteomes" id="UP000005237">
    <property type="component" value="Unassembled WGS sequence"/>
</dbReference>
<dbReference type="EnsemblMetazoa" id="CJA39387.1">
    <property type="protein sequence ID" value="CJA39387.1"/>
    <property type="gene ID" value="WBGene00215234"/>
</dbReference>
<name>A0A8R1EPH1_CAEJA</name>
<reference evidence="3" key="1">
    <citation type="submission" date="2010-08" db="EMBL/GenBank/DDBJ databases">
        <authorList>
            <consortium name="Caenorhabditis japonica Sequencing Consortium"/>
            <person name="Wilson R.K."/>
        </authorList>
    </citation>
    <scope>NUCLEOTIDE SEQUENCE [LARGE SCALE GENOMIC DNA]</scope>
    <source>
        <strain evidence="3">DF5081</strain>
    </source>
</reference>
<feature type="coiled-coil region" evidence="1">
    <location>
        <begin position="9"/>
        <end position="36"/>
    </location>
</feature>
<accession>A0A8R1EPH1</accession>
<evidence type="ECO:0000256" key="1">
    <source>
        <dbReference type="SAM" id="Coils"/>
    </source>
</evidence>
<reference evidence="2" key="2">
    <citation type="submission" date="2022-06" db="UniProtKB">
        <authorList>
            <consortium name="EnsemblMetazoa"/>
        </authorList>
    </citation>
    <scope>IDENTIFICATION</scope>
    <source>
        <strain evidence="2">DF5081</strain>
    </source>
</reference>
<evidence type="ECO:0000313" key="3">
    <source>
        <dbReference type="Proteomes" id="UP000005237"/>
    </source>
</evidence>
<organism evidence="2 3">
    <name type="scientific">Caenorhabditis japonica</name>
    <dbReference type="NCBI Taxonomy" id="281687"/>
    <lineage>
        <taxon>Eukaryota</taxon>
        <taxon>Metazoa</taxon>
        <taxon>Ecdysozoa</taxon>
        <taxon>Nematoda</taxon>
        <taxon>Chromadorea</taxon>
        <taxon>Rhabditida</taxon>
        <taxon>Rhabditina</taxon>
        <taxon>Rhabditomorpha</taxon>
        <taxon>Rhabditoidea</taxon>
        <taxon>Rhabditidae</taxon>
        <taxon>Peloderinae</taxon>
        <taxon>Caenorhabditis</taxon>
    </lineage>
</organism>
<keyword evidence="1" id="KW-0175">Coiled coil</keyword>
<keyword evidence="3" id="KW-1185">Reference proteome</keyword>
<evidence type="ECO:0000313" key="2">
    <source>
        <dbReference type="EnsemblMetazoa" id="CJA39387.1"/>
    </source>
</evidence>
<protein>
    <submittedName>
        <fullName evidence="2">Uncharacterized protein</fullName>
    </submittedName>
</protein>